<comment type="pathway">
    <text evidence="1">Carbohydrate acid metabolism.</text>
</comment>
<name>A0A318JBW5_9BURK</name>
<dbReference type="Proteomes" id="UP000247792">
    <property type="component" value="Unassembled WGS sequence"/>
</dbReference>
<dbReference type="SUPFAM" id="SSF51569">
    <property type="entry name" value="Aldolase"/>
    <property type="match status" value="1"/>
</dbReference>
<dbReference type="GO" id="GO:0016829">
    <property type="term" value="F:lyase activity"/>
    <property type="evidence" value="ECO:0007669"/>
    <property type="project" value="UniProtKB-KW"/>
</dbReference>
<keyword evidence="5" id="KW-0119">Carbohydrate metabolism</keyword>
<proteinExistence type="inferred from homology"/>
<evidence type="ECO:0000256" key="4">
    <source>
        <dbReference type="ARBA" id="ARBA00023239"/>
    </source>
</evidence>
<dbReference type="CDD" id="cd00452">
    <property type="entry name" value="KDPG_aldolase"/>
    <property type="match status" value="1"/>
</dbReference>
<reference evidence="6 7" key="1">
    <citation type="submission" date="2018-05" db="EMBL/GenBank/DDBJ databases">
        <title>Genomic Encyclopedia of Type Strains, Phase IV (KMG-IV): sequencing the most valuable type-strain genomes for metagenomic binning, comparative biology and taxonomic classification.</title>
        <authorList>
            <person name="Goeker M."/>
        </authorList>
    </citation>
    <scope>NUCLEOTIDE SEQUENCE [LARGE SCALE GENOMIC DNA]</scope>
    <source>
        <strain evidence="6 7">DSM 19792</strain>
    </source>
</reference>
<evidence type="ECO:0000313" key="7">
    <source>
        <dbReference type="Proteomes" id="UP000247792"/>
    </source>
</evidence>
<evidence type="ECO:0000256" key="3">
    <source>
        <dbReference type="ARBA" id="ARBA00011233"/>
    </source>
</evidence>
<evidence type="ECO:0000256" key="5">
    <source>
        <dbReference type="ARBA" id="ARBA00023277"/>
    </source>
</evidence>
<dbReference type="PANTHER" id="PTHR30246">
    <property type="entry name" value="2-KETO-3-DEOXY-6-PHOSPHOGLUCONATE ALDOLASE"/>
    <property type="match status" value="1"/>
</dbReference>
<accession>A0A318JBW5</accession>
<comment type="caution">
    <text evidence="6">The sequence shown here is derived from an EMBL/GenBank/DDBJ whole genome shotgun (WGS) entry which is preliminary data.</text>
</comment>
<dbReference type="NCBIfam" id="NF006600">
    <property type="entry name" value="PRK09140.1"/>
    <property type="match status" value="1"/>
</dbReference>
<dbReference type="InterPro" id="IPR013785">
    <property type="entry name" value="Aldolase_TIM"/>
</dbReference>
<dbReference type="RefSeq" id="WP_110255449.1">
    <property type="nucleotide sequence ID" value="NZ_QJKB01000003.1"/>
</dbReference>
<keyword evidence="7" id="KW-1185">Reference proteome</keyword>
<evidence type="ECO:0000256" key="1">
    <source>
        <dbReference type="ARBA" id="ARBA00004761"/>
    </source>
</evidence>
<dbReference type="OrthoDB" id="8590323at2"/>
<gene>
    <name evidence="6" type="ORF">DFR42_103485</name>
</gene>
<dbReference type="Pfam" id="PF01081">
    <property type="entry name" value="Aldolase"/>
    <property type="match status" value="1"/>
</dbReference>
<evidence type="ECO:0000256" key="2">
    <source>
        <dbReference type="ARBA" id="ARBA00006906"/>
    </source>
</evidence>
<dbReference type="Gene3D" id="3.20.20.70">
    <property type="entry name" value="Aldolase class I"/>
    <property type="match status" value="1"/>
</dbReference>
<organism evidence="6 7">
    <name type="scientific">Undibacterium pigrum</name>
    <dbReference type="NCBI Taxonomy" id="401470"/>
    <lineage>
        <taxon>Bacteria</taxon>
        <taxon>Pseudomonadati</taxon>
        <taxon>Pseudomonadota</taxon>
        <taxon>Betaproteobacteria</taxon>
        <taxon>Burkholderiales</taxon>
        <taxon>Oxalobacteraceae</taxon>
        <taxon>Undibacterium</taxon>
    </lineage>
</organism>
<dbReference type="InterPro" id="IPR000887">
    <property type="entry name" value="Aldlse_KDPG_KHG"/>
</dbReference>
<comment type="similarity">
    <text evidence="2">Belongs to the KHG/KDPG aldolase family.</text>
</comment>
<comment type="subunit">
    <text evidence="3">Homotrimer.</text>
</comment>
<evidence type="ECO:0000313" key="6">
    <source>
        <dbReference type="EMBL" id="PXX44216.1"/>
    </source>
</evidence>
<sequence>MPPSTNFSTYLNPIPLVAILRGIQTHECEEIALGLYQQGFRCIEIPLNSPDALRSIGLLARALPEDCLLGAGTVLRLEQVGQLQDAGGGLIVMPHTDVSLIAAARQRGMCSLPGVATISEAFSALHAGADGLKLFPAESVPPTVLKAWRTVLPADCLCLPVGGVKPAGMQTYLQAGANGFGLGASLYQPGWSVQQVMQAASGFITALADRD</sequence>
<dbReference type="EMBL" id="QJKB01000003">
    <property type="protein sequence ID" value="PXX44216.1"/>
    <property type="molecule type" value="Genomic_DNA"/>
</dbReference>
<protein>
    <submittedName>
        <fullName evidence="6">2-keto-3-deoxy-phosphogalactonate aldolase</fullName>
    </submittedName>
</protein>
<dbReference type="PANTHER" id="PTHR30246:SF1">
    <property type="entry name" value="2-DEHYDRO-3-DEOXY-6-PHOSPHOGALACTONATE ALDOLASE-RELATED"/>
    <property type="match status" value="1"/>
</dbReference>
<dbReference type="AlphaFoldDB" id="A0A318JBW5"/>
<keyword evidence="4" id="KW-0456">Lyase</keyword>